<dbReference type="OrthoDB" id="3945612at2759"/>
<organism evidence="7 8">
    <name type="scientific">Penicillium cataractarum</name>
    <dbReference type="NCBI Taxonomy" id="2100454"/>
    <lineage>
        <taxon>Eukaryota</taxon>
        <taxon>Fungi</taxon>
        <taxon>Dikarya</taxon>
        <taxon>Ascomycota</taxon>
        <taxon>Pezizomycotina</taxon>
        <taxon>Eurotiomycetes</taxon>
        <taxon>Eurotiomycetidae</taxon>
        <taxon>Eurotiales</taxon>
        <taxon>Aspergillaceae</taxon>
        <taxon>Penicillium</taxon>
    </lineage>
</organism>
<feature type="transmembrane region" description="Helical" evidence="6">
    <location>
        <begin position="109"/>
        <end position="132"/>
    </location>
</feature>
<dbReference type="AlphaFoldDB" id="A0A9W9SP90"/>
<evidence type="ECO:0000313" key="7">
    <source>
        <dbReference type="EMBL" id="KAJ5379993.1"/>
    </source>
</evidence>
<evidence type="ECO:0000256" key="2">
    <source>
        <dbReference type="ARBA" id="ARBA00022692"/>
    </source>
</evidence>
<sequence length="204" mass="20674">MPIPGGSIAATSRILLKAQDILFDISAEALNATYSYLASASPSATSYTFDPAKLGAHATSSSTSISSTASTGSISTGTTASTAHPATSGQSTVTVVASTSNSPSLSGGAIGGIVAGAVIAVMIILGAIYLFLKRGRSQQAPPGPGAPLPGPAHIMPPPDRTLEAEWKPVYETGYTERPYEVEGLTKQVHEAGGLSSTRHELPGH</sequence>
<evidence type="ECO:0000256" key="5">
    <source>
        <dbReference type="SAM" id="MobiDB-lite"/>
    </source>
</evidence>
<evidence type="ECO:0008006" key="9">
    <source>
        <dbReference type="Google" id="ProtNLM"/>
    </source>
</evidence>
<keyword evidence="3 6" id="KW-1133">Transmembrane helix</keyword>
<gene>
    <name evidence="7" type="ORF">N7496_002421</name>
</gene>
<keyword evidence="2 6" id="KW-0812">Transmembrane</keyword>
<accession>A0A9W9SP90</accession>
<dbReference type="GeneID" id="81434529"/>
<reference evidence="7" key="2">
    <citation type="journal article" date="2023" name="IMA Fungus">
        <title>Comparative genomic study of the Penicillium genus elucidates a diverse pangenome and 15 lateral gene transfer events.</title>
        <authorList>
            <person name="Petersen C."/>
            <person name="Sorensen T."/>
            <person name="Nielsen M.R."/>
            <person name="Sondergaard T.E."/>
            <person name="Sorensen J.L."/>
            <person name="Fitzpatrick D.A."/>
            <person name="Frisvad J.C."/>
            <person name="Nielsen K.L."/>
        </authorList>
    </citation>
    <scope>NUCLEOTIDE SEQUENCE</scope>
    <source>
        <strain evidence="7">IBT 29864</strain>
    </source>
</reference>
<keyword evidence="8" id="KW-1185">Reference proteome</keyword>
<evidence type="ECO:0000256" key="3">
    <source>
        <dbReference type="ARBA" id="ARBA00022989"/>
    </source>
</evidence>
<evidence type="ECO:0000313" key="8">
    <source>
        <dbReference type="Proteomes" id="UP001147782"/>
    </source>
</evidence>
<reference evidence="7" key="1">
    <citation type="submission" date="2022-11" db="EMBL/GenBank/DDBJ databases">
        <authorList>
            <person name="Petersen C."/>
        </authorList>
    </citation>
    <scope>NUCLEOTIDE SEQUENCE</scope>
    <source>
        <strain evidence="7">IBT 29864</strain>
    </source>
</reference>
<evidence type="ECO:0000256" key="6">
    <source>
        <dbReference type="SAM" id="Phobius"/>
    </source>
</evidence>
<comment type="subcellular location">
    <subcellularLocation>
        <location evidence="1">Membrane</location>
        <topology evidence="1">Single-pass membrane protein</topology>
    </subcellularLocation>
</comment>
<evidence type="ECO:0000256" key="4">
    <source>
        <dbReference type="ARBA" id="ARBA00023136"/>
    </source>
</evidence>
<dbReference type="InterPro" id="IPR051694">
    <property type="entry name" value="Immunoregulatory_rcpt-like"/>
</dbReference>
<dbReference type="RefSeq" id="XP_056557564.1">
    <property type="nucleotide sequence ID" value="XM_056695352.1"/>
</dbReference>
<comment type="caution">
    <text evidence="7">The sequence shown here is derived from an EMBL/GenBank/DDBJ whole genome shotgun (WGS) entry which is preliminary data.</text>
</comment>
<dbReference type="GO" id="GO:0016020">
    <property type="term" value="C:membrane"/>
    <property type="evidence" value="ECO:0007669"/>
    <property type="project" value="UniProtKB-SubCell"/>
</dbReference>
<protein>
    <recommendedName>
        <fullName evidence="9">Mid2 domain-containing protein</fullName>
    </recommendedName>
</protein>
<dbReference type="EMBL" id="JAPZBS010000002">
    <property type="protein sequence ID" value="KAJ5379993.1"/>
    <property type="molecule type" value="Genomic_DNA"/>
</dbReference>
<keyword evidence="4 6" id="KW-0472">Membrane</keyword>
<dbReference type="GO" id="GO:0071944">
    <property type="term" value="C:cell periphery"/>
    <property type="evidence" value="ECO:0007669"/>
    <property type="project" value="UniProtKB-ARBA"/>
</dbReference>
<proteinExistence type="predicted"/>
<feature type="region of interest" description="Disordered" evidence="5">
    <location>
        <begin position="59"/>
        <end position="89"/>
    </location>
</feature>
<name>A0A9W9SP90_9EURO</name>
<evidence type="ECO:0000256" key="1">
    <source>
        <dbReference type="ARBA" id="ARBA00004167"/>
    </source>
</evidence>
<dbReference type="PANTHER" id="PTHR15549">
    <property type="entry name" value="PAIRED IMMUNOGLOBULIN-LIKE TYPE 2 RECEPTOR"/>
    <property type="match status" value="1"/>
</dbReference>
<dbReference type="Proteomes" id="UP001147782">
    <property type="component" value="Unassembled WGS sequence"/>
</dbReference>